<comment type="caution">
    <text evidence="1">The sequence shown here is derived from an EMBL/GenBank/DDBJ whole genome shotgun (WGS) entry which is preliminary data.</text>
</comment>
<gene>
    <name evidence="1" type="ORF">GCM10011343_10380</name>
</gene>
<accession>A0A916XYJ9</accession>
<dbReference type="RefSeq" id="WP_188361473.1">
    <property type="nucleotide sequence ID" value="NZ_BMFG01000003.1"/>
</dbReference>
<keyword evidence="2" id="KW-1185">Reference proteome</keyword>
<dbReference type="EMBL" id="BMFG01000003">
    <property type="protein sequence ID" value="GGD21953.1"/>
    <property type="molecule type" value="Genomic_DNA"/>
</dbReference>
<organism evidence="1 2">
    <name type="scientific">Flavobacterium orientale</name>
    <dbReference type="NCBI Taxonomy" id="1756020"/>
    <lineage>
        <taxon>Bacteria</taxon>
        <taxon>Pseudomonadati</taxon>
        <taxon>Bacteroidota</taxon>
        <taxon>Flavobacteriia</taxon>
        <taxon>Flavobacteriales</taxon>
        <taxon>Flavobacteriaceae</taxon>
        <taxon>Flavobacterium</taxon>
    </lineage>
</organism>
<evidence type="ECO:0000313" key="2">
    <source>
        <dbReference type="Proteomes" id="UP000625735"/>
    </source>
</evidence>
<dbReference type="Proteomes" id="UP000625735">
    <property type="component" value="Unassembled WGS sequence"/>
</dbReference>
<reference evidence="1" key="1">
    <citation type="journal article" date="2014" name="Int. J. Syst. Evol. Microbiol.">
        <title>Complete genome sequence of Corynebacterium casei LMG S-19264T (=DSM 44701T), isolated from a smear-ripened cheese.</title>
        <authorList>
            <consortium name="US DOE Joint Genome Institute (JGI-PGF)"/>
            <person name="Walter F."/>
            <person name="Albersmeier A."/>
            <person name="Kalinowski J."/>
            <person name="Ruckert C."/>
        </authorList>
    </citation>
    <scope>NUCLEOTIDE SEQUENCE</scope>
    <source>
        <strain evidence="1">CGMCC 1.12506</strain>
    </source>
</reference>
<dbReference type="AlphaFoldDB" id="A0A916XYJ9"/>
<name>A0A916XYJ9_9FLAO</name>
<sequence>MKTITFIFLSLFIAKGCSQQQKEEMKNTSIEYQAMSRGFYLNILAKDKELVVVKERDGKPELRKISSSDWNELSDLFLKIKPEDLSKFKVPSENRFVDAAAIANLRVIYEGKLYESESFDHGNPPKEIKDLVNKIISIAKIER</sequence>
<evidence type="ECO:0000313" key="1">
    <source>
        <dbReference type="EMBL" id="GGD21953.1"/>
    </source>
</evidence>
<reference evidence="1" key="2">
    <citation type="submission" date="2020-09" db="EMBL/GenBank/DDBJ databases">
        <authorList>
            <person name="Sun Q."/>
            <person name="Zhou Y."/>
        </authorList>
    </citation>
    <scope>NUCLEOTIDE SEQUENCE</scope>
    <source>
        <strain evidence="1">CGMCC 1.12506</strain>
    </source>
</reference>
<protein>
    <submittedName>
        <fullName evidence="1">Uncharacterized protein</fullName>
    </submittedName>
</protein>
<proteinExistence type="predicted"/>